<organism evidence="2 3">
    <name type="scientific">Ideonella azotifigens</name>
    <dbReference type="NCBI Taxonomy" id="513160"/>
    <lineage>
        <taxon>Bacteria</taxon>
        <taxon>Pseudomonadati</taxon>
        <taxon>Pseudomonadota</taxon>
        <taxon>Betaproteobacteria</taxon>
        <taxon>Burkholderiales</taxon>
        <taxon>Sphaerotilaceae</taxon>
        <taxon>Ideonella</taxon>
    </lineage>
</organism>
<evidence type="ECO:0000256" key="1">
    <source>
        <dbReference type="ARBA" id="ARBA00023239"/>
    </source>
</evidence>
<dbReference type="PANTHER" id="PTHR30272:SF1">
    <property type="entry name" value="3-HYDROXYACYL-[ACYL-CARRIER-PROTEIN] DEHYDRATASE"/>
    <property type="match status" value="1"/>
</dbReference>
<evidence type="ECO:0000313" key="2">
    <source>
        <dbReference type="EMBL" id="GAA0743373.1"/>
    </source>
</evidence>
<reference evidence="3" key="1">
    <citation type="journal article" date="2019" name="Int. J. Syst. Evol. Microbiol.">
        <title>The Global Catalogue of Microorganisms (GCM) 10K type strain sequencing project: providing services to taxonomists for standard genome sequencing and annotation.</title>
        <authorList>
            <consortium name="The Broad Institute Genomics Platform"/>
            <consortium name="The Broad Institute Genome Sequencing Center for Infectious Disease"/>
            <person name="Wu L."/>
            <person name="Ma J."/>
        </authorList>
    </citation>
    <scope>NUCLEOTIDE SEQUENCE [LARGE SCALE GENOMIC DNA]</scope>
    <source>
        <strain evidence="3">JCM 15503</strain>
    </source>
</reference>
<evidence type="ECO:0000313" key="3">
    <source>
        <dbReference type="Proteomes" id="UP001500279"/>
    </source>
</evidence>
<dbReference type="Gene3D" id="3.10.129.10">
    <property type="entry name" value="Hotdog Thioesterase"/>
    <property type="match status" value="1"/>
</dbReference>
<dbReference type="Proteomes" id="UP001500279">
    <property type="component" value="Unassembled WGS sequence"/>
</dbReference>
<proteinExistence type="predicted"/>
<dbReference type="Pfam" id="PF07977">
    <property type="entry name" value="FabA"/>
    <property type="match status" value="1"/>
</dbReference>
<dbReference type="InterPro" id="IPR029069">
    <property type="entry name" value="HotDog_dom_sf"/>
</dbReference>
<sequence>MSATLESVTAPLQLDRNAIEQLIPHRGDALLVHSAEVLGEGRFAGSACWSTELAAMQGHFPGRPIVPAVHLVEAAAQIAGAALRASEPQAQAAGGGQLGVLAMIQRCKFLRAVLPGQQVRFTLAVDRATAGFVSVSGQAAVDGQRVAELSFVLGLAGPAELGLS</sequence>
<protein>
    <submittedName>
        <fullName evidence="2">3-hydroxyacyl-ACP dehydratase FabZ</fullName>
    </submittedName>
</protein>
<keyword evidence="3" id="KW-1185">Reference proteome</keyword>
<keyword evidence="1" id="KW-0456">Lyase</keyword>
<dbReference type="SUPFAM" id="SSF54637">
    <property type="entry name" value="Thioesterase/thiol ester dehydrase-isomerase"/>
    <property type="match status" value="1"/>
</dbReference>
<dbReference type="RefSeq" id="WP_231010502.1">
    <property type="nucleotide sequence ID" value="NZ_BAAAEW010000004.1"/>
</dbReference>
<name>A0ABP3UVK6_9BURK</name>
<dbReference type="PANTHER" id="PTHR30272">
    <property type="entry name" value="3-HYDROXYACYL-[ACYL-CARRIER-PROTEIN] DEHYDRATASE"/>
    <property type="match status" value="1"/>
</dbReference>
<comment type="caution">
    <text evidence="2">The sequence shown here is derived from an EMBL/GenBank/DDBJ whole genome shotgun (WGS) entry which is preliminary data.</text>
</comment>
<dbReference type="InterPro" id="IPR013114">
    <property type="entry name" value="FabA_FabZ"/>
</dbReference>
<gene>
    <name evidence="2" type="primary">fabZ_1</name>
    <name evidence="2" type="ORF">GCM10009107_07850</name>
</gene>
<dbReference type="EMBL" id="BAAAEW010000004">
    <property type="protein sequence ID" value="GAA0743373.1"/>
    <property type="molecule type" value="Genomic_DNA"/>
</dbReference>
<accession>A0ABP3UVK6</accession>